<comment type="similarity">
    <text evidence="3">Belongs to the peptidase M1 family.</text>
</comment>
<evidence type="ECO:0000256" key="9">
    <source>
        <dbReference type="ARBA" id="ARBA00022801"/>
    </source>
</evidence>
<dbReference type="InterPro" id="IPR012778">
    <property type="entry name" value="Pept_M1_aminopeptidase"/>
</dbReference>
<evidence type="ECO:0000313" key="18">
    <source>
        <dbReference type="Proteomes" id="UP001551482"/>
    </source>
</evidence>
<proteinExistence type="inferred from homology"/>
<dbReference type="EC" id="3.4.11.2" evidence="4"/>
<evidence type="ECO:0000256" key="11">
    <source>
        <dbReference type="ARBA" id="ARBA00023049"/>
    </source>
</evidence>
<dbReference type="RefSeq" id="WP_358349422.1">
    <property type="nucleotide sequence ID" value="NZ_JBEZFP010000008.1"/>
</dbReference>
<keyword evidence="6 17" id="KW-0031">Aminopeptidase</keyword>
<feature type="domain" description="Peptidase M1 membrane alanine aminopeptidase" evidence="14">
    <location>
        <begin position="235"/>
        <end position="448"/>
    </location>
</feature>
<organism evidence="17 18">
    <name type="scientific">Streptodolium elevatio</name>
    <dbReference type="NCBI Taxonomy" id="3157996"/>
    <lineage>
        <taxon>Bacteria</taxon>
        <taxon>Bacillati</taxon>
        <taxon>Actinomycetota</taxon>
        <taxon>Actinomycetes</taxon>
        <taxon>Kitasatosporales</taxon>
        <taxon>Streptomycetaceae</taxon>
        <taxon>Streptodolium</taxon>
    </lineage>
</organism>
<keyword evidence="9 17" id="KW-0378">Hydrolase</keyword>
<gene>
    <name evidence="17" type="primary">pepN</name>
    <name evidence="17" type="ORF">AB0C36_05165</name>
</gene>
<evidence type="ECO:0000256" key="7">
    <source>
        <dbReference type="ARBA" id="ARBA00022670"/>
    </source>
</evidence>
<evidence type="ECO:0000256" key="3">
    <source>
        <dbReference type="ARBA" id="ARBA00010136"/>
    </source>
</evidence>
<dbReference type="Pfam" id="PF11838">
    <property type="entry name" value="ERAP1_C"/>
    <property type="match status" value="1"/>
</dbReference>
<dbReference type="PRINTS" id="PR00756">
    <property type="entry name" value="ALADIPTASE"/>
</dbReference>
<comment type="catalytic activity">
    <reaction evidence="1">
        <text>Release of an N-terminal amino acid, Xaa-|-Yaa- from a peptide, amide or arylamide. Xaa is preferably Ala, but may be most amino acids including Pro (slow action). When a terminal hydrophobic residue is followed by a prolyl residue, the two may be released as an intact Xaa-Pro dipeptide.</text>
        <dbReference type="EC" id="3.4.11.2"/>
    </reaction>
</comment>
<dbReference type="InterPro" id="IPR027268">
    <property type="entry name" value="Peptidase_M4/M1_CTD_sf"/>
</dbReference>
<accession>A0ABV3DCG6</accession>
<comment type="cofactor">
    <cofactor evidence="2">
        <name>Zn(2+)</name>
        <dbReference type="ChEBI" id="CHEBI:29105"/>
    </cofactor>
</comment>
<keyword evidence="10" id="KW-0862">Zinc</keyword>
<dbReference type="GO" id="GO:0016285">
    <property type="term" value="F:alanyl aminopeptidase activity"/>
    <property type="evidence" value="ECO:0007669"/>
    <property type="project" value="UniProtKB-EC"/>
</dbReference>
<evidence type="ECO:0000256" key="10">
    <source>
        <dbReference type="ARBA" id="ARBA00022833"/>
    </source>
</evidence>
<dbReference type="InterPro" id="IPR001930">
    <property type="entry name" value="Peptidase_M1"/>
</dbReference>
<keyword evidence="8" id="KW-0479">Metal-binding</keyword>
<evidence type="ECO:0000256" key="13">
    <source>
        <dbReference type="ARBA" id="ARBA00031533"/>
    </source>
</evidence>
<dbReference type="InterPro" id="IPR045357">
    <property type="entry name" value="Aminopeptidase_N-like_N"/>
</dbReference>
<evidence type="ECO:0000256" key="4">
    <source>
        <dbReference type="ARBA" id="ARBA00012564"/>
    </source>
</evidence>
<evidence type="ECO:0000259" key="15">
    <source>
        <dbReference type="Pfam" id="PF11838"/>
    </source>
</evidence>
<evidence type="ECO:0000256" key="6">
    <source>
        <dbReference type="ARBA" id="ARBA00022438"/>
    </source>
</evidence>
<evidence type="ECO:0000256" key="1">
    <source>
        <dbReference type="ARBA" id="ARBA00000098"/>
    </source>
</evidence>
<dbReference type="PANTHER" id="PTHR11533">
    <property type="entry name" value="PROTEASE M1 ZINC METALLOPROTEASE"/>
    <property type="match status" value="1"/>
</dbReference>
<keyword evidence="11" id="KW-0482">Metalloprotease</keyword>
<dbReference type="InterPro" id="IPR050344">
    <property type="entry name" value="Peptidase_M1_aminopeptidases"/>
</dbReference>
<sequence length="852" mass="93979">MPGTNLTREEARERARILTVDTYDVALDLTGTGPTFASETTVRFSCAEPGASTFIDLVAPSVDSVTLNGTELDPAKVFADSRIRLDGLAAENELRVVASCAYMNTGEGLHRFVDPVDSKTYLYTQFEVADARRVFANFEQPDLKASFAFSISAPQDWQVISNSPTPDPIPSLEGNGAAVWRFAPTPRISTYITALVAGHYHAVRDSYTAADGTVVPLGVFCRASLAEFLDADNIFDVTKQGFDYFLEQFDFPYPFAKYDQLFVPEYNAGAMENAGCVTILEDYVFRSKVTDASYEVRAETILHELAHMWFGDLVTMQWWDDLWLNESFATYASIRCQAEVTRWKHAWATFGNRMKTWAYRQDQLPSTHPIFADIRDLEDVEVNFDGITYAKGASVLKQLVAYVGSDQFMAGVRTYFKRHAWGNTTLADLLTALEETSGRDLSAWSAEWLQTAGINTVRPEITVDDSGTITSFAVLQEAPEAWPTIRTHRMAIGFYNRTSEGLVRSHRVELDVSGPRTEVAELVGRARPDVVLLNDDDLTYCKIRLDEHSLAVVTSAIGEFADPLPRALCWAAAWDMTRDAEMATRDYLTLVLSGIGQEKDINIVGSLHRQLISALELYAAPEWRPTGLARLAEAALGHLRSSAPGSDHQLAWARCLATVAVTDDQIALLKGLLDGTGTVDGLAVDTDLRWALLQRLVAVGAADADAIEAERRRDDTAAGARHAAACLAARPTRAAKDEAWASVVESDTLPNATQGAVIGGFLQPDQRELLAAYTERYFEAIAGIWEQRTNEIAQMIVMGFYPSIQVSQATLDRTDAWLDAADRVPALRRLVVESRDGVARALRAQEKDRASA</sequence>
<protein>
    <recommendedName>
        <fullName evidence="5">Aminopeptidase N</fullName>
        <ecNumber evidence="4">3.4.11.2</ecNumber>
    </recommendedName>
    <alternativeName>
        <fullName evidence="12">Alanine aminopeptidase</fullName>
    </alternativeName>
    <alternativeName>
        <fullName evidence="13">Lysyl aminopeptidase</fullName>
    </alternativeName>
</protein>
<dbReference type="SUPFAM" id="SSF63737">
    <property type="entry name" value="Leukotriene A4 hydrolase N-terminal domain"/>
    <property type="match status" value="1"/>
</dbReference>
<evidence type="ECO:0000256" key="12">
    <source>
        <dbReference type="ARBA" id="ARBA00029811"/>
    </source>
</evidence>
<dbReference type="Pfam" id="PF01433">
    <property type="entry name" value="Peptidase_M1"/>
    <property type="match status" value="1"/>
</dbReference>
<evidence type="ECO:0000256" key="2">
    <source>
        <dbReference type="ARBA" id="ARBA00001947"/>
    </source>
</evidence>
<evidence type="ECO:0000256" key="8">
    <source>
        <dbReference type="ARBA" id="ARBA00022723"/>
    </source>
</evidence>
<dbReference type="CDD" id="cd09602">
    <property type="entry name" value="M1_APN"/>
    <property type="match status" value="1"/>
</dbReference>
<evidence type="ECO:0000259" key="16">
    <source>
        <dbReference type="Pfam" id="PF17900"/>
    </source>
</evidence>
<feature type="domain" description="ERAP1-like C-terminal" evidence="15">
    <location>
        <begin position="531"/>
        <end position="840"/>
    </location>
</feature>
<reference evidence="17 18" key="1">
    <citation type="submission" date="2024-06" db="EMBL/GenBank/DDBJ databases">
        <title>The Natural Products Discovery Center: Release of the First 8490 Sequenced Strains for Exploring Actinobacteria Biosynthetic Diversity.</title>
        <authorList>
            <person name="Kalkreuter E."/>
            <person name="Kautsar S.A."/>
            <person name="Yang D."/>
            <person name="Bader C.D."/>
            <person name="Teijaro C.N."/>
            <person name="Fluegel L."/>
            <person name="Davis C.M."/>
            <person name="Simpson J.R."/>
            <person name="Lauterbach L."/>
            <person name="Steele A.D."/>
            <person name="Gui C."/>
            <person name="Meng S."/>
            <person name="Li G."/>
            <person name="Viehrig K."/>
            <person name="Ye F."/>
            <person name="Su P."/>
            <person name="Kiefer A.F."/>
            <person name="Nichols A."/>
            <person name="Cepeda A.J."/>
            <person name="Yan W."/>
            <person name="Fan B."/>
            <person name="Jiang Y."/>
            <person name="Adhikari A."/>
            <person name="Zheng C.-J."/>
            <person name="Schuster L."/>
            <person name="Cowan T.M."/>
            <person name="Smanski M.J."/>
            <person name="Chevrette M.G."/>
            <person name="De Carvalho L.P.S."/>
            <person name="Shen B."/>
        </authorList>
    </citation>
    <scope>NUCLEOTIDE SEQUENCE [LARGE SCALE GENOMIC DNA]</scope>
    <source>
        <strain evidence="17 18">NPDC048946</strain>
    </source>
</reference>
<dbReference type="PANTHER" id="PTHR11533:SF174">
    <property type="entry name" value="PUROMYCIN-SENSITIVE AMINOPEPTIDASE-RELATED"/>
    <property type="match status" value="1"/>
</dbReference>
<dbReference type="InterPro" id="IPR024571">
    <property type="entry name" value="ERAP1-like_C_dom"/>
</dbReference>
<dbReference type="Gene3D" id="1.10.390.10">
    <property type="entry name" value="Neutral Protease Domain 2"/>
    <property type="match status" value="1"/>
</dbReference>
<dbReference type="Pfam" id="PF17900">
    <property type="entry name" value="Peptidase_M1_N"/>
    <property type="match status" value="1"/>
</dbReference>
<name>A0ABV3DCG6_9ACTN</name>
<dbReference type="InterPro" id="IPR042097">
    <property type="entry name" value="Aminopeptidase_N-like_N_sf"/>
</dbReference>
<dbReference type="InterPro" id="IPR014782">
    <property type="entry name" value="Peptidase_M1_dom"/>
</dbReference>
<keyword evidence="18" id="KW-1185">Reference proteome</keyword>
<keyword evidence="7" id="KW-0645">Protease</keyword>
<dbReference type="NCBIfam" id="TIGR02412">
    <property type="entry name" value="pepN_strep_liv"/>
    <property type="match status" value="1"/>
</dbReference>
<evidence type="ECO:0000256" key="5">
    <source>
        <dbReference type="ARBA" id="ARBA00015611"/>
    </source>
</evidence>
<feature type="domain" description="Aminopeptidase N-like N-terminal" evidence="16">
    <location>
        <begin position="102"/>
        <end position="192"/>
    </location>
</feature>
<dbReference type="Gene3D" id="2.60.40.1730">
    <property type="entry name" value="tricorn interacting facor f3 domain"/>
    <property type="match status" value="1"/>
</dbReference>
<dbReference type="SUPFAM" id="SSF55486">
    <property type="entry name" value="Metalloproteases ('zincins'), catalytic domain"/>
    <property type="match status" value="1"/>
</dbReference>
<dbReference type="EMBL" id="JBEZFP010000008">
    <property type="protein sequence ID" value="MEU8132879.1"/>
    <property type="molecule type" value="Genomic_DNA"/>
</dbReference>
<evidence type="ECO:0000313" key="17">
    <source>
        <dbReference type="EMBL" id="MEU8132879.1"/>
    </source>
</evidence>
<dbReference type="Proteomes" id="UP001551482">
    <property type="component" value="Unassembled WGS sequence"/>
</dbReference>
<comment type="caution">
    <text evidence="17">The sequence shown here is derived from an EMBL/GenBank/DDBJ whole genome shotgun (WGS) entry which is preliminary data.</text>
</comment>
<evidence type="ECO:0000259" key="14">
    <source>
        <dbReference type="Pfam" id="PF01433"/>
    </source>
</evidence>